<dbReference type="OrthoDB" id="9778912at2"/>
<dbReference type="STRING" id="241244.ATY39_01245"/>
<evidence type="ECO:0000256" key="6">
    <source>
        <dbReference type="SAM" id="Coils"/>
    </source>
</evidence>
<gene>
    <name evidence="7" type="ORF">ATY39_01245</name>
</gene>
<keyword evidence="5" id="KW-0560">Oxidoreductase</keyword>
<organism evidence="7 8">
    <name type="scientific">Rummeliibacillus stabekisii</name>
    <dbReference type="NCBI Taxonomy" id="241244"/>
    <lineage>
        <taxon>Bacteria</taxon>
        <taxon>Bacillati</taxon>
        <taxon>Bacillota</taxon>
        <taxon>Bacilli</taxon>
        <taxon>Bacillales</taxon>
        <taxon>Caryophanaceae</taxon>
        <taxon>Rummeliibacillus</taxon>
    </lineage>
</organism>
<dbReference type="CDD" id="cd04730">
    <property type="entry name" value="NPD_like"/>
    <property type="match status" value="1"/>
</dbReference>
<keyword evidence="4" id="KW-0288">FMN</keyword>
<dbReference type="EMBL" id="CP014806">
    <property type="protein sequence ID" value="AMW98162.1"/>
    <property type="molecule type" value="Genomic_DNA"/>
</dbReference>
<dbReference type="GO" id="GO:0051213">
    <property type="term" value="F:dioxygenase activity"/>
    <property type="evidence" value="ECO:0007669"/>
    <property type="project" value="UniProtKB-KW"/>
</dbReference>
<keyword evidence="8" id="KW-1185">Reference proteome</keyword>
<dbReference type="Proteomes" id="UP000076021">
    <property type="component" value="Chromosome"/>
</dbReference>
<accession>A0A143H8X8</accession>
<evidence type="ECO:0000313" key="7">
    <source>
        <dbReference type="EMBL" id="AMW98162.1"/>
    </source>
</evidence>
<dbReference type="GO" id="GO:0018580">
    <property type="term" value="F:nitronate monooxygenase activity"/>
    <property type="evidence" value="ECO:0007669"/>
    <property type="project" value="InterPro"/>
</dbReference>
<proteinExistence type="predicted"/>
<feature type="coiled-coil region" evidence="6">
    <location>
        <begin position="294"/>
        <end position="321"/>
    </location>
</feature>
<reference evidence="7 8" key="1">
    <citation type="journal article" date="2016" name="Genome Announc.">
        <title>Whole-Genome Sequence of Rummeliibacillus stabekisii Strain PP9 Isolated from Antarctic Soil.</title>
        <authorList>
            <person name="da Mota F.F."/>
            <person name="Vollu R.E."/>
            <person name="Jurelevicius D."/>
            <person name="Seldin L."/>
        </authorList>
    </citation>
    <scope>NUCLEOTIDE SEQUENCE [LARGE SCALE GENOMIC DNA]</scope>
    <source>
        <strain evidence="7 8">PP9</strain>
    </source>
</reference>
<dbReference type="SUPFAM" id="SSF51412">
    <property type="entry name" value="Inosine monophosphate dehydrogenase (IMPDH)"/>
    <property type="match status" value="1"/>
</dbReference>
<dbReference type="AlphaFoldDB" id="A0A143H8X8"/>
<dbReference type="KEGG" id="rst:ATY39_01245"/>
<evidence type="ECO:0000313" key="8">
    <source>
        <dbReference type="Proteomes" id="UP000076021"/>
    </source>
</evidence>
<evidence type="ECO:0000256" key="2">
    <source>
        <dbReference type="ARBA" id="ARBA00013457"/>
    </source>
</evidence>
<dbReference type="InterPro" id="IPR004136">
    <property type="entry name" value="NMO"/>
</dbReference>
<comment type="function">
    <text evidence="1">Nitronate monooxygenase that uses molecular oxygen to catalyze the oxidative denitrification of alkyl nitronates. Acts on propionate 3-nitronate (P3N), the presumed physiological substrate. Probably functions in the detoxification of P3N, a metabolic poison produced by plants and fungi as a defense mechanism.</text>
</comment>
<reference evidence="8" key="2">
    <citation type="submission" date="2016-03" db="EMBL/GenBank/DDBJ databases">
        <authorList>
            <person name="Ploux O."/>
        </authorList>
    </citation>
    <scope>NUCLEOTIDE SEQUENCE [LARGE SCALE GENOMIC DNA]</scope>
    <source>
        <strain evidence="8">PP9</strain>
    </source>
</reference>
<dbReference type="InterPro" id="IPR013785">
    <property type="entry name" value="Aldolase_TIM"/>
</dbReference>
<protein>
    <recommendedName>
        <fullName evidence="2">Probable nitronate monooxygenase</fullName>
    </recommendedName>
</protein>
<dbReference type="Pfam" id="PF03060">
    <property type="entry name" value="NMO"/>
    <property type="match status" value="2"/>
</dbReference>
<evidence type="ECO:0000256" key="5">
    <source>
        <dbReference type="ARBA" id="ARBA00023002"/>
    </source>
</evidence>
<keyword evidence="7" id="KW-0223">Dioxygenase</keyword>
<evidence type="ECO:0000256" key="1">
    <source>
        <dbReference type="ARBA" id="ARBA00003535"/>
    </source>
</evidence>
<dbReference type="PANTHER" id="PTHR32332:SF20">
    <property type="entry name" value="2-NITROPROPANE DIOXYGENASE-LIKE PROTEIN"/>
    <property type="match status" value="1"/>
</dbReference>
<keyword evidence="6" id="KW-0175">Coiled coil</keyword>
<dbReference type="RefSeq" id="WP_066784668.1">
    <property type="nucleotide sequence ID" value="NZ_CP014806.1"/>
</dbReference>
<dbReference type="Gene3D" id="3.20.20.70">
    <property type="entry name" value="Aldolase class I"/>
    <property type="match status" value="1"/>
</dbReference>
<keyword evidence="3" id="KW-0285">Flavoprotein</keyword>
<sequence length="336" mass="35953">MIDVCELLQINYPIIQGGMGNISNAQLTVAVSEAGGLGTIGCGTMDPGEVEKIILETKQLTAKSFAVNIAISVSPYTKDLIDLVIKHKIPFVSLSAGNPAPFIPLLHEHGIKVIALVASVKHAQKAEAAGADILVAEGFEAAGINSSLELTTFTLIPQIVEHVNVPVLAAGGIGDGRGLAAALMLGASGVQIGTRLIATKEAPFHEAYKNHLVQAEDTETMILGRSIGRVRRILKNPYAKRLHEQEQGGMTLDQYTEWTSEDKHIQGALKGDMENGFINSGQIAGLIDDVPTVKELFERMMESADEQLNFAAQEVKEIRFRAAKQGATVILGEKDI</sequence>
<dbReference type="PANTHER" id="PTHR32332">
    <property type="entry name" value="2-NITROPROPANE DIOXYGENASE"/>
    <property type="match status" value="1"/>
</dbReference>
<evidence type="ECO:0000256" key="3">
    <source>
        <dbReference type="ARBA" id="ARBA00022630"/>
    </source>
</evidence>
<evidence type="ECO:0000256" key="4">
    <source>
        <dbReference type="ARBA" id="ARBA00022643"/>
    </source>
</evidence>
<name>A0A143H8X8_9BACL</name>